<dbReference type="PRINTS" id="PR00302">
    <property type="entry name" value="LUPUSLA"/>
</dbReference>
<dbReference type="SUPFAM" id="SSF54928">
    <property type="entry name" value="RNA-binding domain, RBD"/>
    <property type="match status" value="1"/>
</dbReference>
<feature type="compositionally biased region" description="Basic and acidic residues" evidence="12">
    <location>
        <begin position="408"/>
        <end position="423"/>
    </location>
</feature>
<evidence type="ECO:0000256" key="9">
    <source>
        <dbReference type="ARBA" id="ARBA00023187"/>
    </source>
</evidence>
<evidence type="ECO:0000256" key="7">
    <source>
        <dbReference type="ARBA" id="ARBA00023015"/>
    </source>
</evidence>
<feature type="non-terminal residue" evidence="13">
    <location>
        <position position="504"/>
    </location>
</feature>
<dbReference type="PANTHER" id="PTHR22792:SF62">
    <property type="entry name" value="LA-RELATED PROTEIN 7"/>
    <property type="match status" value="1"/>
</dbReference>
<dbReference type="GO" id="GO:0008380">
    <property type="term" value="P:RNA splicing"/>
    <property type="evidence" value="ECO:0007669"/>
    <property type="project" value="UniProtKB-KW"/>
</dbReference>
<dbReference type="InterPro" id="IPR006630">
    <property type="entry name" value="La_HTH"/>
</dbReference>
<feature type="region of interest" description="Disordered" evidence="12">
    <location>
        <begin position="408"/>
        <end position="462"/>
    </location>
</feature>
<name>A0A6S7HCA8_PARCT</name>
<comment type="caution">
    <text evidence="13">The sequence shown here is derived from an EMBL/GenBank/DDBJ whole genome shotgun (WGS) entry which is preliminary data.</text>
</comment>
<dbReference type="SUPFAM" id="SSF46785">
    <property type="entry name" value="Winged helix' DNA-binding domain"/>
    <property type="match status" value="1"/>
</dbReference>
<keyword evidence="6" id="KW-0694">RNA-binding</keyword>
<dbReference type="Pfam" id="PF00076">
    <property type="entry name" value="RRM_1"/>
    <property type="match status" value="1"/>
</dbReference>
<dbReference type="InterPro" id="IPR000504">
    <property type="entry name" value="RRM_dom"/>
</dbReference>
<dbReference type="AlphaFoldDB" id="A0A6S7HCA8"/>
<evidence type="ECO:0000256" key="12">
    <source>
        <dbReference type="SAM" id="MobiDB-lite"/>
    </source>
</evidence>
<dbReference type="InterPro" id="IPR012677">
    <property type="entry name" value="Nucleotide-bd_a/b_plait_sf"/>
</dbReference>
<feature type="compositionally biased region" description="Basic and acidic residues" evidence="12">
    <location>
        <begin position="252"/>
        <end position="283"/>
    </location>
</feature>
<dbReference type="CDD" id="cd12290">
    <property type="entry name" value="RRM1_LARP7"/>
    <property type="match status" value="1"/>
</dbReference>
<gene>
    <name evidence="13" type="ORF">PACLA_8A082459</name>
</gene>
<evidence type="ECO:0000313" key="13">
    <source>
        <dbReference type="EMBL" id="CAB4001879.1"/>
    </source>
</evidence>
<feature type="compositionally biased region" description="Basic and acidic residues" evidence="12">
    <location>
        <begin position="219"/>
        <end position="230"/>
    </location>
</feature>
<dbReference type="PROSITE" id="PS50102">
    <property type="entry name" value="RRM"/>
    <property type="match status" value="1"/>
</dbReference>
<dbReference type="OrthoDB" id="439993at2759"/>
<dbReference type="GO" id="GO:0007283">
    <property type="term" value="P:spermatogenesis"/>
    <property type="evidence" value="ECO:0007669"/>
    <property type="project" value="UniProtKB-KW"/>
</dbReference>
<dbReference type="InterPro" id="IPR002344">
    <property type="entry name" value="Lupus_La"/>
</dbReference>
<accession>A0A6S7HCA8</accession>
<keyword evidence="4" id="KW-0221">Differentiation</keyword>
<dbReference type="Pfam" id="PF05383">
    <property type="entry name" value="La"/>
    <property type="match status" value="1"/>
</dbReference>
<dbReference type="Gene3D" id="1.10.10.10">
    <property type="entry name" value="Winged helix-like DNA-binding domain superfamily/Winged helix DNA-binding domain"/>
    <property type="match status" value="1"/>
</dbReference>
<evidence type="ECO:0000256" key="8">
    <source>
        <dbReference type="ARBA" id="ARBA00023163"/>
    </source>
</evidence>
<feature type="compositionally biased region" description="Basic residues" evidence="12">
    <location>
        <begin position="356"/>
        <end position="365"/>
    </location>
</feature>
<feature type="compositionally biased region" description="Acidic residues" evidence="12">
    <location>
        <begin position="424"/>
        <end position="436"/>
    </location>
</feature>
<evidence type="ECO:0000256" key="11">
    <source>
        <dbReference type="ARBA" id="ARBA00029640"/>
    </source>
</evidence>
<dbReference type="InterPro" id="IPR045180">
    <property type="entry name" value="La_dom_prot"/>
</dbReference>
<dbReference type="InterPro" id="IPR036390">
    <property type="entry name" value="WH_DNA-bd_sf"/>
</dbReference>
<dbReference type="PROSITE" id="PS50961">
    <property type="entry name" value="HTH_LA"/>
    <property type="match status" value="1"/>
</dbReference>
<evidence type="ECO:0000256" key="3">
    <source>
        <dbReference type="ARBA" id="ARBA00022664"/>
    </source>
</evidence>
<dbReference type="SMART" id="SM00715">
    <property type="entry name" value="LA"/>
    <property type="match status" value="1"/>
</dbReference>
<evidence type="ECO:0000256" key="6">
    <source>
        <dbReference type="ARBA" id="ARBA00022884"/>
    </source>
</evidence>
<dbReference type="InterPro" id="IPR035979">
    <property type="entry name" value="RBD_domain_sf"/>
</dbReference>
<keyword evidence="7" id="KW-0805">Transcription regulation</keyword>
<dbReference type="GO" id="GO:0030154">
    <property type="term" value="P:cell differentiation"/>
    <property type="evidence" value="ECO:0007669"/>
    <property type="project" value="UniProtKB-KW"/>
</dbReference>
<dbReference type="InterPro" id="IPR036388">
    <property type="entry name" value="WH-like_DNA-bd_sf"/>
</dbReference>
<feature type="compositionally biased region" description="Basic and acidic residues" evidence="12">
    <location>
        <begin position="437"/>
        <end position="462"/>
    </location>
</feature>
<dbReference type="GO" id="GO:1990904">
    <property type="term" value="C:ribonucleoprotein complex"/>
    <property type="evidence" value="ECO:0007669"/>
    <property type="project" value="InterPro"/>
</dbReference>
<feature type="compositionally biased region" description="Basic and acidic residues" evidence="12">
    <location>
        <begin position="11"/>
        <end position="24"/>
    </location>
</feature>
<dbReference type="InterPro" id="IPR034887">
    <property type="entry name" value="LARP7_RRM1"/>
</dbReference>
<dbReference type="CDD" id="cd07323">
    <property type="entry name" value="LAM"/>
    <property type="match status" value="1"/>
</dbReference>
<dbReference type="Gene3D" id="3.30.70.330">
    <property type="match status" value="1"/>
</dbReference>
<evidence type="ECO:0000313" key="14">
    <source>
        <dbReference type="Proteomes" id="UP001152795"/>
    </source>
</evidence>
<feature type="compositionally biased region" description="Basic residues" evidence="12">
    <location>
        <begin position="208"/>
        <end position="218"/>
    </location>
</feature>
<dbReference type="GO" id="GO:0003723">
    <property type="term" value="F:RNA binding"/>
    <property type="evidence" value="ECO:0007669"/>
    <property type="project" value="UniProtKB-UniRule"/>
</dbReference>
<dbReference type="EMBL" id="CACRXK020004199">
    <property type="protein sequence ID" value="CAB4001879.1"/>
    <property type="molecule type" value="Genomic_DNA"/>
</dbReference>
<keyword evidence="14" id="KW-1185">Reference proteome</keyword>
<keyword evidence="8" id="KW-0804">Transcription</keyword>
<reference evidence="13" key="1">
    <citation type="submission" date="2020-04" db="EMBL/GenBank/DDBJ databases">
        <authorList>
            <person name="Alioto T."/>
            <person name="Alioto T."/>
            <person name="Gomez Garrido J."/>
        </authorList>
    </citation>
    <scope>NUCLEOTIDE SEQUENCE</scope>
    <source>
        <strain evidence="13">A484AB</strain>
    </source>
</reference>
<organism evidence="13 14">
    <name type="scientific">Paramuricea clavata</name>
    <name type="common">Red gorgonian</name>
    <name type="synonym">Violescent sea-whip</name>
    <dbReference type="NCBI Taxonomy" id="317549"/>
    <lineage>
        <taxon>Eukaryota</taxon>
        <taxon>Metazoa</taxon>
        <taxon>Cnidaria</taxon>
        <taxon>Anthozoa</taxon>
        <taxon>Octocorallia</taxon>
        <taxon>Malacalcyonacea</taxon>
        <taxon>Plexauridae</taxon>
        <taxon>Paramuricea</taxon>
    </lineage>
</organism>
<comment type="subcellular location">
    <subcellularLocation>
        <location evidence="1">Nucleus</location>
        <location evidence="1">Nucleoplasm</location>
    </subcellularLocation>
</comment>
<evidence type="ECO:0000256" key="10">
    <source>
        <dbReference type="ARBA" id="ARBA00023242"/>
    </source>
</evidence>
<keyword evidence="10" id="KW-0539">Nucleus</keyword>
<evidence type="ECO:0000256" key="5">
    <source>
        <dbReference type="ARBA" id="ARBA00022871"/>
    </source>
</evidence>
<keyword evidence="5" id="KW-0744">Spermatogenesis</keyword>
<feature type="compositionally biased region" description="Basic and acidic residues" evidence="12">
    <location>
        <begin position="184"/>
        <end position="207"/>
    </location>
</feature>
<dbReference type="GO" id="GO:0005654">
    <property type="term" value="C:nucleoplasm"/>
    <property type="evidence" value="ECO:0007669"/>
    <property type="project" value="UniProtKB-SubCell"/>
</dbReference>
<evidence type="ECO:0000256" key="4">
    <source>
        <dbReference type="ARBA" id="ARBA00022782"/>
    </source>
</evidence>
<evidence type="ECO:0000256" key="1">
    <source>
        <dbReference type="ARBA" id="ARBA00004642"/>
    </source>
</evidence>
<keyword evidence="3" id="KW-0507">mRNA processing</keyword>
<proteinExistence type="predicted"/>
<feature type="region of interest" description="Disordered" evidence="12">
    <location>
        <begin position="184"/>
        <end position="383"/>
    </location>
</feature>
<dbReference type="PANTHER" id="PTHR22792">
    <property type="entry name" value="LUPUS LA PROTEIN-RELATED"/>
    <property type="match status" value="1"/>
</dbReference>
<feature type="compositionally biased region" description="Acidic residues" evidence="12">
    <location>
        <begin position="343"/>
        <end position="353"/>
    </location>
</feature>
<keyword evidence="9" id="KW-0508">mRNA splicing</keyword>
<sequence length="504" mass="57759">MEENDNNGSEVKAEEGAENTEKVEKKHKKRQKKTLADLQKQIEFYFSEPNLQKDRFLRQRIAESDNGCVEIETIASFNRMKQLCGDISLIVKAMKLCPTVEVIDDKWVKPSQSLPEPKNVDSVTVYVERLPSHADHNWIKSLFSACGNVVYVSLPRYKTTREIKGFAFVEFEKESEAEAALKMFAEKPSKEGDETENKTGNDEEHTGKHNKKNKKRKAKLSESENEDTKGKSKKSKRKRDDAASTSSIPDTDVPKKTRRTVEKEICEERGQKKAKRENEKDNEQSGGDDTSEETKSEKRKRKRSEANDDGGTSSKKNKESQESDDEGCTSCKKSEEAGAEGGGVEESEMDDDDDKKKKKRKRKKKEKQEVEVPQLRVISKTEWLSLKKEYQKLQRQAMKDAKQKLKIEFEDKTEQASKTNEKSQEDEEVKTEEDKTEEDKTERVKDNEKTASKNEKELPQKLEMEPGVVLKFSSDENIDKRQLRNAFSTIAPVAYLEIVDDSNT</sequence>
<feature type="region of interest" description="Disordered" evidence="12">
    <location>
        <begin position="1"/>
        <end position="33"/>
    </location>
</feature>
<dbReference type="SMART" id="SM00360">
    <property type="entry name" value="RRM"/>
    <property type="match status" value="1"/>
</dbReference>
<evidence type="ECO:0000256" key="2">
    <source>
        <dbReference type="ARBA" id="ARBA00015867"/>
    </source>
</evidence>
<dbReference type="GO" id="GO:0006397">
    <property type="term" value="P:mRNA processing"/>
    <property type="evidence" value="ECO:0007669"/>
    <property type="project" value="UniProtKB-KW"/>
</dbReference>
<dbReference type="Proteomes" id="UP001152795">
    <property type="component" value="Unassembled WGS sequence"/>
</dbReference>
<protein>
    <recommendedName>
        <fullName evidence="2">La-related protein 7</fullName>
    </recommendedName>
    <alternativeName>
        <fullName evidence="11">La ribonucleoprotein domain family member 7</fullName>
    </alternativeName>
</protein>